<accession>A0A0L9UGJ1</accession>
<sequence>MWKIGFVSHWGNGISWPMETGPYGSAWELSFAGQYGKQDLRAKMETRAWEPVQKLDLTGTVASHGGNDRNCGYNGKFGYKSSAPPRRPTFQSDHSLSCSPFLSSLSSLSIWNLRGGSVPACLRRRLSLPASFVSKPFCFRVSTPIS</sequence>
<dbReference type="Gramene" id="KOM41674">
    <property type="protein sequence ID" value="KOM41674"/>
    <property type="gene ID" value="LR48_Vigan04g187200"/>
</dbReference>
<reference evidence="2" key="1">
    <citation type="journal article" date="2015" name="Proc. Natl. Acad. Sci. U.S.A.">
        <title>Genome sequencing of adzuki bean (Vigna angularis) provides insight into high starch and low fat accumulation and domestication.</title>
        <authorList>
            <person name="Yang K."/>
            <person name="Tian Z."/>
            <person name="Chen C."/>
            <person name="Luo L."/>
            <person name="Zhao B."/>
            <person name="Wang Z."/>
            <person name="Yu L."/>
            <person name="Li Y."/>
            <person name="Sun Y."/>
            <person name="Li W."/>
            <person name="Chen Y."/>
            <person name="Li Y."/>
            <person name="Zhang Y."/>
            <person name="Ai D."/>
            <person name="Zhao J."/>
            <person name="Shang C."/>
            <person name="Ma Y."/>
            <person name="Wu B."/>
            <person name="Wang M."/>
            <person name="Gao L."/>
            <person name="Sun D."/>
            <person name="Zhang P."/>
            <person name="Guo F."/>
            <person name="Wang W."/>
            <person name="Li Y."/>
            <person name="Wang J."/>
            <person name="Varshney R.K."/>
            <person name="Wang J."/>
            <person name="Ling H.Q."/>
            <person name="Wan P."/>
        </authorList>
    </citation>
    <scope>NUCLEOTIDE SEQUENCE</scope>
    <source>
        <strain evidence="2">cv. Jingnong 6</strain>
    </source>
</reference>
<proteinExistence type="predicted"/>
<name>A0A0L9UGJ1_PHAAN</name>
<gene>
    <name evidence="1" type="ORF">LR48_Vigan04g187200</name>
</gene>
<evidence type="ECO:0000313" key="1">
    <source>
        <dbReference type="EMBL" id="KOM41674.1"/>
    </source>
</evidence>
<evidence type="ECO:0000313" key="2">
    <source>
        <dbReference type="Proteomes" id="UP000053144"/>
    </source>
</evidence>
<dbReference type="AlphaFoldDB" id="A0A0L9UGJ1"/>
<dbReference type="Proteomes" id="UP000053144">
    <property type="component" value="Chromosome 4"/>
</dbReference>
<organism evidence="1 2">
    <name type="scientific">Phaseolus angularis</name>
    <name type="common">Azuki bean</name>
    <name type="synonym">Vigna angularis</name>
    <dbReference type="NCBI Taxonomy" id="3914"/>
    <lineage>
        <taxon>Eukaryota</taxon>
        <taxon>Viridiplantae</taxon>
        <taxon>Streptophyta</taxon>
        <taxon>Embryophyta</taxon>
        <taxon>Tracheophyta</taxon>
        <taxon>Spermatophyta</taxon>
        <taxon>Magnoliopsida</taxon>
        <taxon>eudicotyledons</taxon>
        <taxon>Gunneridae</taxon>
        <taxon>Pentapetalae</taxon>
        <taxon>rosids</taxon>
        <taxon>fabids</taxon>
        <taxon>Fabales</taxon>
        <taxon>Fabaceae</taxon>
        <taxon>Papilionoideae</taxon>
        <taxon>50 kb inversion clade</taxon>
        <taxon>NPAAA clade</taxon>
        <taxon>indigoferoid/millettioid clade</taxon>
        <taxon>Phaseoleae</taxon>
        <taxon>Vigna</taxon>
    </lineage>
</organism>
<dbReference type="EMBL" id="CM003374">
    <property type="protein sequence ID" value="KOM41674.1"/>
    <property type="molecule type" value="Genomic_DNA"/>
</dbReference>
<protein>
    <submittedName>
        <fullName evidence="1">Uncharacterized protein</fullName>
    </submittedName>
</protein>